<dbReference type="Gene3D" id="1.10.287.130">
    <property type="match status" value="1"/>
</dbReference>
<protein>
    <recommendedName>
        <fullName evidence="2">histidine kinase</fullName>
        <ecNumber evidence="2">2.7.13.3</ecNumber>
    </recommendedName>
</protein>
<dbReference type="SUPFAM" id="SSF55874">
    <property type="entry name" value="ATPase domain of HSP90 chaperone/DNA topoisomerase II/histidine kinase"/>
    <property type="match status" value="1"/>
</dbReference>
<evidence type="ECO:0000256" key="2">
    <source>
        <dbReference type="ARBA" id="ARBA00012438"/>
    </source>
</evidence>
<dbReference type="InterPro" id="IPR003661">
    <property type="entry name" value="HisK_dim/P_dom"/>
</dbReference>
<dbReference type="CDD" id="cd00082">
    <property type="entry name" value="HisKA"/>
    <property type="match status" value="1"/>
</dbReference>
<feature type="domain" description="Histidine kinase" evidence="4">
    <location>
        <begin position="26"/>
        <end position="276"/>
    </location>
</feature>
<dbReference type="Proteomes" id="UP000283077">
    <property type="component" value="Unassembled WGS sequence"/>
</dbReference>
<accession>A0A437QRP4</accession>
<dbReference type="Gene3D" id="3.30.565.10">
    <property type="entry name" value="Histidine kinase-like ATPase, C-terminal domain"/>
    <property type="match status" value="1"/>
</dbReference>
<dbReference type="OrthoDB" id="1931120at2"/>
<dbReference type="GO" id="GO:0000155">
    <property type="term" value="F:phosphorelay sensor kinase activity"/>
    <property type="evidence" value="ECO:0007669"/>
    <property type="project" value="InterPro"/>
</dbReference>
<dbReference type="PANTHER" id="PTHR43065">
    <property type="entry name" value="SENSOR HISTIDINE KINASE"/>
    <property type="match status" value="1"/>
</dbReference>
<dbReference type="InterPro" id="IPR004358">
    <property type="entry name" value="Sig_transdc_His_kin-like_C"/>
</dbReference>
<comment type="caution">
    <text evidence="5">The sequence shown here is derived from an EMBL/GenBank/DDBJ whole genome shotgun (WGS) entry which is preliminary data.</text>
</comment>
<dbReference type="RefSeq" id="WP_127699193.1">
    <property type="nucleotide sequence ID" value="NZ_SACS01000011.1"/>
</dbReference>
<dbReference type="InterPro" id="IPR003594">
    <property type="entry name" value="HATPase_dom"/>
</dbReference>
<dbReference type="Pfam" id="PF02518">
    <property type="entry name" value="HATPase_c"/>
    <property type="match status" value="1"/>
</dbReference>
<keyword evidence="6" id="KW-1185">Reference proteome</keyword>
<reference evidence="5 6" key="1">
    <citation type="submission" date="2019-01" db="EMBL/GenBank/DDBJ databases">
        <authorList>
            <person name="Chen W.-M."/>
        </authorList>
    </citation>
    <scope>NUCLEOTIDE SEQUENCE [LARGE SCALE GENOMIC DNA]</scope>
    <source>
        <strain evidence="5 6">KYPC3</strain>
    </source>
</reference>
<evidence type="ECO:0000256" key="3">
    <source>
        <dbReference type="ARBA" id="ARBA00022553"/>
    </source>
</evidence>
<dbReference type="EMBL" id="SACS01000011">
    <property type="protein sequence ID" value="RVU37180.1"/>
    <property type="molecule type" value="Genomic_DNA"/>
</dbReference>
<dbReference type="InterPro" id="IPR036097">
    <property type="entry name" value="HisK_dim/P_sf"/>
</dbReference>
<evidence type="ECO:0000313" key="6">
    <source>
        <dbReference type="Proteomes" id="UP000283077"/>
    </source>
</evidence>
<sequence length="279" mass="30652">MTTSEQQKQLLLQTDRMASLGQLAAGIAHELNNPIGYILSNLGSFQIYLAIFQQLIRLYQTQAQCLPGTAEFLQLQRQINELQQQENIDFLLKDCEDLLADSVAGAIRMKDLVLDLRRFSHPDHADMQPVALIPLLESTIRLARNEFKAHIQIERDFCENGPEVIAQAAALSQVFVNILLNAAQAIGPVQGNIRITVRQDDARVQIAIADSGPGIAQQHLQQIFEPFFTTKDVGKGTGLGLSICHTIVQQHGGELSVQPTSALGGAEFLLSLPQAPTDR</sequence>
<dbReference type="PRINTS" id="PR00344">
    <property type="entry name" value="BCTRLSENSOR"/>
</dbReference>
<evidence type="ECO:0000256" key="1">
    <source>
        <dbReference type="ARBA" id="ARBA00000085"/>
    </source>
</evidence>
<dbReference type="SUPFAM" id="SSF47384">
    <property type="entry name" value="Homodimeric domain of signal transducing histidine kinase"/>
    <property type="match status" value="1"/>
</dbReference>
<comment type="catalytic activity">
    <reaction evidence="1">
        <text>ATP + protein L-histidine = ADP + protein N-phospho-L-histidine.</text>
        <dbReference type="EC" id="2.7.13.3"/>
    </reaction>
</comment>
<proteinExistence type="predicted"/>
<name>A0A437QRP4_9GAMM</name>
<dbReference type="InterPro" id="IPR036890">
    <property type="entry name" value="HATPase_C_sf"/>
</dbReference>
<dbReference type="EC" id="2.7.13.3" evidence="2"/>
<organism evidence="5 6">
    <name type="scientific">Rheinheimera riviphila</name>
    <dbReference type="NCBI Taxonomy" id="1834037"/>
    <lineage>
        <taxon>Bacteria</taxon>
        <taxon>Pseudomonadati</taxon>
        <taxon>Pseudomonadota</taxon>
        <taxon>Gammaproteobacteria</taxon>
        <taxon>Chromatiales</taxon>
        <taxon>Chromatiaceae</taxon>
        <taxon>Rheinheimera</taxon>
    </lineage>
</organism>
<keyword evidence="3" id="KW-0597">Phosphoprotein</keyword>
<evidence type="ECO:0000313" key="5">
    <source>
        <dbReference type="EMBL" id="RVU37180.1"/>
    </source>
</evidence>
<gene>
    <name evidence="5" type="ORF">EOE67_11335</name>
</gene>
<dbReference type="SMART" id="SM00387">
    <property type="entry name" value="HATPase_c"/>
    <property type="match status" value="1"/>
</dbReference>
<dbReference type="PANTHER" id="PTHR43065:SF50">
    <property type="entry name" value="HISTIDINE KINASE"/>
    <property type="match status" value="1"/>
</dbReference>
<dbReference type="AlphaFoldDB" id="A0A437QRP4"/>
<evidence type="ECO:0000259" key="4">
    <source>
        <dbReference type="PROSITE" id="PS50109"/>
    </source>
</evidence>
<dbReference type="PROSITE" id="PS50109">
    <property type="entry name" value="HIS_KIN"/>
    <property type="match status" value="1"/>
</dbReference>
<dbReference type="InterPro" id="IPR005467">
    <property type="entry name" value="His_kinase_dom"/>
</dbReference>